<feature type="compositionally biased region" description="Basic residues" evidence="9">
    <location>
        <begin position="650"/>
        <end position="665"/>
    </location>
</feature>
<feature type="compositionally biased region" description="Basic and acidic residues" evidence="9">
    <location>
        <begin position="17"/>
        <end position="30"/>
    </location>
</feature>
<evidence type="ECO:0000313" key="13">
    <source>
        <dbReference type="Proteomes" id="UP000246740"/>
    </source>
</evidence>
<evidence type="ECO:0000313" key="12">
    <source>
        <dbReference type="EMBL" id="PWZ00960.1"/>
    </source>
</evidence>
<dbReference type="InterPro" id="IPR034082">
    <property type="entry name" value="R3H_G-patch"/>
</dbReference>
<dbReference type="EMBL" id="KZ819191">
    <property type="protein sequence ID" value="PWZ00960.1"/>
    <property type="molecule type" value="Genomic_DNA"/>
</dbReference>
<feature type="compositionally biased region" description="Acidic residues" evidence="9">
    <location>
        <begin position="851"/>
        <end position="877"/>
    </location>
</feature>
<dbReference type="GO" id="GO:0005634">
    <property type="term" value="C:nucleus"/>
    <property type="evidence" value="ECO:0007669"/>
    <property type="project" value="UniProtKB-SubCell"/>
</dbReference>
<evidence type="ECO:0000256" key="1">
    <source>
        <dbReference type="ARBA" id="ARBA00004123"/>
    </source>
</evidence>
<evidence type="ECO:0000256" key="2">
    <source>
        <dbReference type="ARBA" id="ARBA00004496"/>
    </source>
</evidence>
<reference evidence="12 13" key="1">
    <citation type="journal article" date="2018" name="Mol. Biol. Evol.">
        <title>Broad Genomic Sampling Reveals a Smut Pathogenic Ancestry of the Fungal Clade Ustilaginomycotina.</title>
        <authorList>
            <person name="Kijpornyongpan T."/>
            <person name="Mondo S.J."/>
            <person name="Barry K."/>
            <person name="Sandor L."/>
            <person name="Lee J."/>
            <person name="Lipzen A."/>
            <person name="Pangilinan J."/>
            <person name="LaButti K."/>
            <person name="Hainaut M."/>
            <person name="Henrissat B."/>
            <person name="Grigoriev I.V."/>
            <person name="Spatafora J.W."/>
            <person name="Aime M.C."/>
        </authorList>
    </citation>
    <scope>NUCLEOTIDE SEQUENCE [LARGE SCALE GENOMIC DNA]</scope>
    <source>
        <strain evidence="12 13">MCA 3645</strain>
    </source>
</reference>
<gene>
    <name evidence="12" type="ORF">BCV70DRAFT_205582</name>
</gene>
<feature type="region of interest" description="Disordered" evidence="9">
    <location>
        <begin position="1019"/>
        <end position="1038"/>
    </location>
</feature>
<dbReference type="PROSITE" id="PS50174">
    <property type="entry name" value="G_PATCH"/>
    <property type="match status" value="1"/>
</dbReference>
<feature type="region of interest" description="Disordered" evidence="9">
    <location>
        <begin position="956"/>
        <end position="980"/>
    </location>
</feature>
<feature type="region of interest" description="Disordered" evidence="9">
    <location>
        <begin position="1"/>
        <end position="91"/>
    </location>
</feature>
<evidence type="ECO:0000256" key="5">
    <source>
        <dbReference type="ARBA" id="ARBA00022490"/>
    </source>
</evidence>
<sequence>MGKKPRGGRGRGGGGDDGGRGRGGFGDRGRGRGRGRGLGFVPFSGQGHTLGGDSPSPYASSSGYNSPRGGGSFGGRGRPYRGRGRGGNLAVQGQNRVAFDYGDLARPRVHLYTDNNDNGEDVDEDDFAIEVHSKYRHRTKPHLEIQEVSDPEGVARSSANARAIGEAVSTQVAAIIPIGSRPADGPELLTPNRNFKSRFSRGSTPTSFPEYRTSRGGPSGYSSRPPEETEDARYLAGVPGLRRVERQPRRQRFGDPADAAQSVLRKPVAFVKASGLYPDPLKDPNLEQQQQDPDALMAAAKQLEEARQQTQHAFDPASHPTKHAGLGFSTSHSKPSEPNSEPTPVRPATPTFDFEGFNDDAMEQDEVDALLSAFPGSKQLAPGESMFDDAVPALSYAGFEHTPVPAAAAPGFPKNGSPPEALPVDTHMNVSQVVVATETTTAVQPAESKSPLPGINEQETIVEALVGADAQRPADPESLPIASDGPVEAAGDDLADLEPTSMEAAGFTIDLIGDDTLEASEPIVLDRSSDRVVLGDVAVSAPFAAGSSTSAPTSKKSASSRRRRLRRVPREGDSDLDWGSDGPPDAIHSDDNKDEQYLVTAAAGITFNDADAAAPQREDDAILARALHADRNAWESLEQNFVSIQPRVNGKSRKKHGAQRAKQRGPSRAAQLRDALQQARSRKAHEDAVVADYMENLARQAAEDESEEENAEVNGLFEDHGVEGDMTVETMDGDLAANSSSKGKQRATPLSEKLDEQTQLDAMIRFMNGMDPQKGGKQMSFGDIDDENYVAEVKEWLTESEDDEDDEDDSDDDNGDVDATIEHSRVAVDSTSDSDSDEDEELAEQLRIILEEDDDDEDDSDDFDDSSDSEDSTEDDVVNVKQTRANLDSDDSDSGSDDEDEGMFRGNKSSWADEDEDFIAALTSQLGSGKRSQKKLFKAISRGDFSDMVDDSIEIDSDDPAYGLGSVPTARNGKRKGRKWNGDDLWAEQLQQQWDKDRASKATKKQQRAMEKAAAALNPFPNTHGVHGKKSKKMAKQARRAETREARANLKAHSNNVLAAVQAAGSIDAVDQSLLNFGGRGGNDLSSLPLDQRFAVNMEELNDQIQLFLRDRGKTTLVLQPMDKWARAEVHALADAYSLKSKSKGKEGGRFPTLIKTSKSGVVVDLRKAARVVRSNQGARFGNDAGRSDFKNKNKRMLRGKEAKRTVGQNGGGALGPKNRDGEQVGFGADKIGADNIGHRLLAAMGWSEGMGIGATGGMADPVSATVKVSKGGLGF</sequence>
<evidence type="ECO:0000256" key="6">
    <source>
        <dbReference type="ARBA" id="ARBA00022664"/>
    </source>
</evidence>
<dbReference type="InterPro" id="IPR000467">
    <property type="entry name" value="G_patch_dom"/>
</dbReference>
<keyword evidence="7" id="KW-0508">mRNA splicing</keyword>
<feature type="compositionally biased region" description="Acidic residues" evidence="9">
    <location>
        <begin position="832"/>
        <end position="843"/>
    </location>
</feature>
<dbReference type="PANTHER" id="PTHR14195">
    <property type="entry name" value="G PATCH DOMAIN CONTAINING PROTEIN 2"/>
    <property type="match status" value="1"/>
</dbReference>
<feature type="compositionally biased region" description="Polar residues" evidence="9">
    <location>
        <begin position="328"/>
        <end position="342"/>
    </location>
</feature>
<evidence type="ECO:0000259" key="11">
    <source>
        <dbReference type="PROSITE" id="PS51061"/>
    </source>
</evidence>
<dbReference type="InterPro" id="IPR001374">
    <property type="entry name" value="R3H_dom"/>
</dbReference>
<feature type="region of interest" description="Disordered" evidence="9">
    <location>
        <begin position="769"/>
        <end position="911"/>
    </location>
</feature>
<dbReference type="PROSITE" id="PS51061">
    <property type="entry name" value="R3H"/>
    <property type="match status" value="1"/>
</dbReference>
<feature type="compositionally biased region" description="Gly residues" evidence="9">
    <location>
        <begin position="68"/>
        <end position="77"/>
    </location>
</feature>
<feature type="domain" description="R3H" evidence="11">
    <location>
        <begin position="1095"/>
        <end position="1158"/>
    </location>
</feature>
<evidence type="ECO:0000256" key="9">
    <source>
        <dbReference type="SAM" id="MobiDB-lite"/>
    </source>
</evidence>
<dbReference type="InterPro" id="IPR036867">
    <property type="entry name" value="R3H_dom_sf"/>
</dbReference>
<feature type="compositionally biased region" description="Acidic residues" evidence="9">
    <location>
        <begin position="798"/>
        <end position="816"/>
    </location>
</feature>
<accession>A0A317XSV0</accession>
<dbReference type="Proteomes" id="UP000246740">
    <property type="component" value="Unassembled WGS sequence"/>
</dbReference>
<dbReference type="STRING" id="1882483.A0A317XSV0"/>
<feature type="domain" description="G-patch" evidence="10">
    <location>
        <begin position="1234"/>
        <end position="1276"/>
    </location>
</feature>
<feature type="region of interest" description="Disordered" evidence="9">
    <location>
        <begin position="183"/>
        <end position="357"/>
    </location>
</feature>
<evidence type="ECO:0000256" key="7">
    <source>
        <dbReference type="ARBA" id="ARBA00023187"/>
    </source>
</evidence>
<dbReference type="OrthoDB" id="21470at2759"/>
<keyword evidence="8" id="KW-0539">Nucleus</keyword>
<feature type="compositionally biased region" description="Basic and acidic residues" evidence="9">
    <location>
        <begin position="242"/>
        <end position="255"/>
    </location>
</feature>
<comment type="subcellular location">
    <subcellularLocation>
        <location evidence="2">Cytoplasm</location>
    </subcellularLocation>
    <subcellularLocation>
        <location evidence="1">Nucleus</location>
    </subcellularLocation>
</comment>
<name>A0A317XSV0_9BASI</name>
<feature type="region of interest" description="Disordered" evidence="9">
    <location>
        <begin position="544"/>
        <end position="591"/>
    </location>
</feature>
<feature type="compositionally biased region" description="Acidic residues" evidence="9">
    <location>
        <begin position="888"/>
        <end position="901"/>
    </location>
</feature>
<comment type="similarity">
    <text evidence="3">Belongs to the SQS1 family.</text>
</comment>
<feature type="region of interest" description="Disordered" evidence="9">
    <location>
        <begin position="470"/>
        <end position="491"/>
    </location>
</feature>
<dbReference type="Pfam" id="PF01424">
    <property type="entry name" value="R3H"/>
    <property type="match status" value="1"/>
</dbReference>
<dbReference type="Pfam" id="PF01585">
    <property type="entry name" value="G-patch"/>
    <property type="match status" value="1"/>
</dbReference>
<evidence type="ECO:0000256" key="8">
    <source>
        <dbReference type="ARBA" id="ARBA00023242"/>
    </source>
</evidence>
<dbReference type="GO" id="GO:0005737">
    <property type="term" value="C:cytoplasm"/>
    <property type="evidence" value="ECO:0007669"/>
    <property type="project" value="UniProtKB-SubCell"/>
</dbReference>
<dbReference type="GO" id="GO:0006397">
    <property type="term" value="P:mRNA processing"/>
    <property type="evidence" value="ECO:0007669"/>
    <property type="project" value="UniProtKB-KW"/>
</dbReference>
<proteinExistence type="inferred from homology"/>
<dbReference type="CDD" id="cd02646">
    <property type="entry name" value="R3H_G-patch"/>
    <property type="match status" value="1"/>
</dbReference>
<keyword evidence="6" id="KW-0507">mRNA processing</keyword>
<feature type="region of interest" description="Disordered" evidence="9">
    <location>
        <begin position="734"/>
        <end position="756"/>
    </location>
</feature>
<feature type="compositionally biased region" description="Low complexity" evidence="9">
    <location>
        <begin position="547"/>
        <end position="557"/>
    </location>
</feature>
<feature type="compositionally biased region" description="Basic residues" evidence="9">
    <location>
        <begin position="558"/>
        <end position="567"/>
    </location>
</feature>
<evidence type="ECO:0000256" key="3">
    <source>
        <dbReference type="ARBA" id="ARBA00010306"/>
    </source>
</evidence>
<dbReference type="InterPro" id="IPR051189">
    <property type="entry name" value="Splicing_assoc_domain"/>
</dbReference>
<keyword evidence="5" id="KW-0963">Cytoplasm</keyword>
<dbReference type="GO" id="GO:0008380">
    <property type="term" value="P:RNA splicing"/>
    <property type="evidence" value="ECO:0007669"/>
    <property type="project" value="UniProtKB-KW"/>
</dbReference>
<dbReference type="InParanoid" id="A0A317XSV0"/>
<feature type="compositionally biased region" description="Low complexity" evidence="9">
    <location>
        <begin position="667"/>
        <end position="679"/>
    </location>
</feature>
<evidence type="ECO:0000256" key="4">
    <source>
        <dbReference type="ARBA" id="ARBA00018964"/>
    </source>
</evidence>
<keyword evidence="13" id="KW-1185">Reference proteome</keyword>
<dbReference type="GO" id="GO:0003676">
    <property type="term" value="F:nucleic acid binding"/>
    <property type="evidence" value="ECO:0007669"/>
    <property type="project" value="UniProtKB-UniRule"/>
</dbReference>
<organism evidence="12 13">
    <name type="scientific">Testicularia cyperi</name>
    <dbReference type="NCBI Taxonomy" id="1882483"/>
    <lineage>
        <taxon>Eukaryota</taxon>
        <taxon>Fungi</taxon>
        <taxon>Dikarya</taxon>
        <taxon>Basidiomycota</taxon>
        <taxon>Ustilaginomycotina</taxon>
        <taxon>Ustilaginomycetes</taxon>
        <taxon>Ustilaginales</taxon>
        <taxon>Anthracoideaceae</taxon>
        <taxon>Testicularia</taxon>
    </lineage>
</organism>
<feature type="region of interest" description="Disordered" evidence="9">
    <location>
        <begin position="645"/>
        <end position="687"/>
    </location>
</feature>
<dbReference type="SMART" id="SM00443">
    <property type="entry name" value="G_patch"/>
    <property type="match status" value="1"/>
</dbReference>
<dbReference type="AlphaFoldDB" id="A0A317XSV0"/>
<dbReference type="Gene3D" id="3.30.1370.50">
    <property type="entry name" value="R3H-like domain"/>
    <property type="match status" value="1"/>
</dbReference>
<protein>
    <recommendedName>
        <fullName evidence="4">Protein SQS1</fullName>
    </recommendedName>
</protein>
<dbReference type="SUPFAM" id="SSF82708">
    <property type="entry name" value="R3H domain"/>
    <property type="match status" value="1"/>
</dbReference>
<feature type="compositionally biased region" description="Basic residues" evidence="9">
    <location>
        <begin position="1026"/>
        <end position="1038"/>
    </location>
</feature>
<feature type="compositionally biased region" description="Low complexity" evidence="9">
    <location>
        <begin position="214"/>
        <end position="224"/>
    </location>
</feature>
<evidence type="ECO:0000259" key="10">
    <source>
        <dbReference type="PROSITE" id="PS50174"/>
    </source>
</evidence>